<dbReference type="Pfam" id="PF08924">
    <property type="entry name" value="Rv2525c_GlyHyd-like"/>
    <property type="match status" value="1"/>
</dbReference>
<reference evidence="2 3" key="1">
    <citation type="submission" date="2021-07" db="EMBL/GenBank/DDBJ databases">
        <title>Actinomadura sp. PM05-2 isolated from lichen.</title>
        <authorList>
            <person name="Somphong A."/>
            <person name="Phongsopitanun W."/>
            <person name="Tanasupawat S."/>
            <person name="Peongsungnone V."/>
        </authorList>
    </citation>
    <scope>NUCLEOTIDE SEQUENCE [LARGE SCALE GENOMIC DNA]</scope>
    <source>
        <strain evidence="2 3">PM05-2</strain>
    </source>
</reference>
<proteinExistence type="predicted"/>
<dbReference type="RefSeq" id="WP_220166746.1">
    <property type="nucleotide sequence ID" value="NZ_JAIBOA010000008.1"/>
</dbReference>
<sequence length="399" mass="43152">MPAARSAPGPDAAADPSAARTVAYRGVRVPVPAGWPVYRLDEDPARCVRFDVHAVYLGRPSAQPDCPARAVGRTEALLVEPRDDDAARRRGPVRADRLAHQEVAAADGREVAVAVPEAGVTMTGTYGADPGALRSVVQGTRLSADWAPEPGRRRRARVAPVAPPELPALPAAQRVWATGKGFDTCTAPSLRAMRAWRGTYGVGNIYIGGAARGCAQPNLTASWVRSVRAMGYRLIPTYVGLQSPCTPYRAHFDAANAPAEGAKAARDAVARARALGIPRGKPIYFDMEAYDSGRASCRKPVLAFLQAWSTELVRRRYVPGVYSSVASGVRDLGRARGVVKPDAIWFASWDGAATSTHRMVRDDWWQPHRRIKQYRGGHRETHGGVTLNVDSNYVDGRVY</sequence>
<dbReference type="EMBL" id="JAIBOA010000008">
    <property type="protein sequence ID" value="MBW8483510.1"/>
    <property type="molecule type" value="Genomic_DNA"/>
</dbReference>
<evidence type="ECO:0000313" key="2">
    <source>
        <dbReference type="EMBL" id="MBW8483510.1"/>
    </source>
</evidence>
<dbReference type="Gene3D" id="3.20.20.80">
    <property type="entry name" value="Glycosidases"/>
    <property type="match status" value="1"/>
</dbReference>
<evidence type="ECO:0000313" key="3">
    <source>
        <dbReference type="Proteomes" id="UP000774570"/>
    </source>
</evidence>
<comment type="caution">
    <text evidence="2">The sequence shown here is derived from an EMBL/GenBank/DDBJ whole genome shotgun (WGS) entry which is preliminary data.</text>
</comment>
<keyword evidence="3" id="KW-1185">Reference proteome</keyword>
<name>A0ABS7FU81_9ACTN</name>
<dbReference type="InterPro" id="IPR015020">
    <property type="entry name" value="Rv2525c-like_Glyco_Hydro-like"/>
</dbReference>
<protein>
    <submittedName>
        <fullName evidence="2">DUF1906 domain-containing protein</fullName>
    </submittedName>
</protein>
<dbReference type="InterPro" id="IPR017853">
    <property type="entry name" value="GH"/>
</dbReference>
<evidence type="ECO:0000259" key="1">
    <source>
        <dbReference type="Pfam" id="PF08924"/>
    </source>
</evidence>
<accession>A0ABS7FU81</accession>
<gene>
    <name evidence="2" type="ORF">K1Y72_14080</name>
</gene>
<organism evidence="2 3">
    <name type="scientific">Actinomadura parmotrematis</name>
    <dbReference type="NCBI Taxonomy" id="2864039"/>
    <lineage>
        <taxon>Bacteria</taxon>
        <taxon>Bacillati</taxon>
        <taxon>Actinomycetota</taxon>
        <taxon>Actinomycetes</taxon>
        <taxon>Streptosporangiales</taxon>
        <taxon>Thermomonosporaceae</taxon>
        <taxon>Actinomadura</taxon>
    </lineage>
</organism>
<feature type="domain" description="Rv2525c-like glycoside hydrolase-like" evidence="1">
    <location>
        <begin position="202"/>
        <end position="394"/>
    </location>
</feature>
<dbReference type="SUPFAM" id="SSF51445">
    <property type="entry name" value="(Trans)glycosidases"/>
    <property type="match status" value="1"/>
</dbReference>
<dbReference type="Proteomes" id="UP000774570">
    <property type="component" value="Unassembled WGS sequence"/>
</dbReference>